<dbReference type="Pfam" id="PF04383">
    <property type="entry name" value="KilA-N"/>
    <property type="match status" value="1"/>
</dbReference>
<comment type="caution">
    <text evidence="2">The sequence shown here is derived from an EMBL/GenBank/DDBJ whole genome shotgun (WGS) entry which is preliminary data.</text>
</comment>
<organism evidence="2 3">
    <name type="scientific">Pseudomonas putida TRO1</name>
    <dbReference type="NCBI Taxonomy" id="1227924"/>
    <lineage>
        <taxon>Bacteria</taxon>
        <taxon>Pseudomonadati</taxon>
        <taxon>Pseudomonadota</taxon>
        <taxon>Gammaproteobacteria</taxon>
        <taxon>Pseudomonadales</taxon>
        <taxon>Pseudomonadaceae</taxon>
        <taxon>Pseudomonas</taxon>
    </lineage>
</organism>
<dbReference type="InterPro" id="IPR017880">
    <property type="entry name" value="KilA_N"/>
</dbReference>
<dbReference type="RefSeq" id="WP_004573833.1">
    <property type="nucleotide sequence ID" value="NZ_APBQ01000005.1"/>
</dbReference>
<dbReference type="AlphaFoldDB" id="A0AAD2WEX8"/>
<dbReference type="SMART" id="SM01252">
    <property type="entry name" value="KilA-N"/>
    <property type="match status" value="1"/>
</dbReference>
<gene>
    <name evidence="2" type="ORF">C206_00750</name>
</gene>
<reference evidence="2 3" key="1">
    <citation type="submission" date="2013-02" db="EMBL/GenBank/DDBJ databases">
        <title>Insights into the proteome of triclosan-resistant Pseudomonas putida TRO1, isolated from activated sludge.</title>
        <authorList>
            <person name="Lolas I.B."/>
            <person name="Almeida B."/>
            <person name="Starnawski P.M."/>
            <person name="Soenderkaer M."/>
            <person name="Nielsen K.L."/>
            <person name="Nielsen J.L."/>
        </authorList>
    </citation>
    <scope>NUCLEOTIDE SEQUENCE [LARGE SCALE GENOMIC DNA]</scope>
    <source>
        <strain evidence="2 3">TRO1</strain>
    </source>
</reference>
<evidence type="ECO:0000313" key="3">
    <source>
        <dbReference type="Proteomes" id="UP000013237"/>
    </source>
</evidence>
<evidence type="ECO:0000259" key="1">
    <source>
        <dbReference type="PROSITE" id="PS51301"/>
    </source>
</evidence>
<dbReference type="EMBL" id="APBQ01000005">
    <property type="protein sequence ID" value="ENY79643.1"/>
    <property type="molecule type" value="Genomic_DNA"/>
</dbReference>
<protein>
    <submittedName>
        <fullName evidence="2">Phage protein KilA</fullName>
    </submittedName>
</protein>
<dbReference type="Proteomes" id="UP000013237">
    <property type="component" value="Unassembled WGS sequence"/>
</dbReference>
<dbReference type="InterPro" id="IPR018004">
    <property type="entry name" value="KilA/APSES_HTH"/>
</dbReference>
<name>A0AAD2WEX8_PSEPU</name>
<dbReference type="PROSITE" id="PS51301">
    <property type="entry name" value="KILA_N"/>
    <property type="match status" value="1"/>
</dbReference>
<accession>A0AAD2WEX8</accession>
<feature type="domain" description="KilA-N" evidence="1">
    <location>
        <begin position="22"/>
        <end position="128"/>
    </location>
</feature>
<sequence length="260" mass="29425">MQTPSVQALNRPAPQNANHDFVARDKPIAICGVKIRQDSEGRYSLNDLEKAAKADGVVKDIRPNEWLSLQATKEIEGFLITENPGFKPVESKAGRYGGTYASRELIYSYAMWISPAFHLHVIRTFDAVVVGHIQVVEGRQARERARLEAPALTEAIKHGRLSVGKDVKHYHFSNEFDLINRIALGMPSKAYRAAHCISPTDSIRDHLTPCEIRCIEHLQRVNASLIDVGMDFESRKKKLSQIYIQRHSRALLSEIKRLEF</sequence>
<evidence type="ECO:0000313" key="2">
    <source>
        <dbReference type="EMBL" id="ENY79643.1"/>
    </source>
</evidence>
<proteinExistence type="predicted"/>